<gene>
    <name evidence="1" type="ORF">FH603_5622</name>
</gene>
<sequence>MGLVGATTCFADETDTYSSTSARDFHTIPFLIPVVQRESMTTETDHPIDGYCKERGKGNQNLRRRIIVTRNHDGRLQP</sequence>
<protein>
    <submittedName>
        <fullName evidence="1">Uncharacterized protein</fullName>
    </submittedName>
</protein>
<organism evidence="1 2">
    <name type="scientific">Spirosoma utsteinense</name>
    <dbReference type="NCBI Taxonomy" id="2585773"/>
    <lineage>
        <taxon>Bacteria</taxon>
        <taxon>Pseudomonadati</taxon>
        <taxon>Bacteroidota</taxon>
        <taxon>Cytophagia</taxon>
        <taxon>Cytophagales</taxon>
        <taxon>Cytophagaceae</taxon>
        <taxon>Spirosoma</taxon>
    </lineage>
</organism>
<evidence type="ECO:0000313" key="1">
    <source>
        <dbReference type="EMBL" id="MBC3795088.1"/>
    </source>
</evidence>
<dbReference type="Proteomes" id="UP000700732">
    <property type="component" value="Unassembled WGS sequence"/>
</dbReference>
<accession>A0ABR6WFX7</accession>
<evidence type="ECO:0000313" key="2">
    <source>
        <dbReference type="Proteomes" id="UP000700732"/>
    </source>
</evidence>
<keyword evidence="2" id="KW-1185">Reference proteome</keyword>
<proteinExistence type="predicted"/>
<comment type="caution">
    <text evidence="1">The sequence shown here is derived from an EMBL/GenBank/DDBJ whole genome shotgun (WGS) entry which is preliminary data.</text>
</comment>
<reference evidence="1 2" key="1">
    <citation type="submission" date="2019-06" db="EMBL/GenBank/DDBJ databases">
        <title>Spirosoma utsteinense sp. nov. isolated from Antarctic ice-free soils.</title>
        <authorList>
            <person name="Tahon G."/>
        </authorList>
    </citation>
    <scope>NUCLEOTIDE SEQUENCE [LARGE SCALE GENOMIC DNA]</scope>
    <source>
        <strain evidence="1 2">LMG 31447</strain>
    </source>
</reference>
<name>A0ABR6WFX7_9BACT</name>
<dbReference type="EMBL" id="VFIA01000078">
    <property type="protein sequence ID" value="MBC3795088.1"/>
    <property type="molecule type" value="Genomic_DNA"/>
</dbReference>